<dbReference type="InterPro" id="IPR027417">
    <property type="entry name" value="P-loop_NTPase"/>
</dbReference>
<dbReference type="GO" id="GO:0043138">
    <property type="term" value="F:3'-5' DNA helicase activity"/>
    <property type="evidence" value="ECO:0007669"/>
    <property type="project" value="UniProtKB-UniRule"/>
</dbReference>
<dbReference type="GO" id="GO:0008408">
    <property type="term" value="F:3'-5' exonuclease activity"/>
    <property type="evidence" value="ECO:0007669"/>
    <property type="project" value="UniProtKB-UniRule"/>
</dbReference>
<dbReference type="GO" id="GO:0033202">
    <property type="term" value="C:DNA helicase complex"/>
    <property type="evidence" value="ECO:0007669"/>
    <property type="project" value="TreeGrafter"/>
</dbReference>
<evidence type="ECO:0000313" key="17">
    <source>
        <dbReference type="EMBL" id="RPF52051.1"/>
    </source>
</evidence>
<dbReference type="AlphaFoldDB" id="A0A3N5C6L3"/>
<reference evidence="17 18" key="1">
    <citation type="submission" date="2018-11" db="EMBL/GenBank/DDBJ databases">
        <title>Genomic Encyclopedia of Type Strains, Phase IV (KMG-IV): sequencing the most valuable type-strain genomes for metagenomic binning, comparative biology and taxonomic classification.</title>
        <authorList>
            <person name="Goeker M."/>
        </authorList>
    </citation>
    <scope>NUCLEOTIDE SEQUENCE [LARGE SCALE GENOMIC DNA]</scope>
    <source>
        <strain evidence="17 18">DSM 18090</strain>
    </source>
</reference>
<evidence type="ECO:0000256" key="3">
    <source>
        <dbReference type="ARBA" id="ARBA00022763"/>
    </source>
</evidence>
<dbReference type="SUPFAM" id="SSF52980">
    <property type="entry name" value="Restriction endonuclease-like"/>
    <property type="match status" value="1"/>
</dbReference>
<keyword evidence="8 13" id="KW-0238">DNA-binding</keyword>
<dbReference type="Pfam" id="PF12705">
    <property type="entry name" value="PDDEXK_1"/>
    <property type="match status" value="1"/>
</dbReference>
<evidence type="ECO:0000256" key="9">
    <source>
        <dbReference type="ARBA" id="ARBA00023204"/>
    </source>
</evidence>
<keyword evidence="7 13" id="KW-0067">ATP-binding</keyword>
<evidence type="ECO:0000256" key="4">
    <source>
        <dbReference type="ARBA" id="ARBA00022801"/>
    </source>
</evidence>
<dbReference type="InterPro" id="IPR014152">
    <property type="entry name" value="AddA"/>
</dbReference>
<dbReference type="InterPro" id="IPR000212">
    <property type="entry name" value="DNA_helicase_UvrD/REP"/>
</dbReference>
<dbReference type="NCBIfam" id="TIGR02785">
    <property type="entry name" value="addA_Gpos"/>
    <property type="match status" value="1"/>
</dbReference>
<feature type="domain" description="UvrD-like helicase C-terminal" evidence="16">
    <location>
        <begin position="497"/>
        <end position="801"/>
    </location>
</feature>
<keyword evidence="5 13" id="KW-0347">Helicase</keyword>
<evidence type="ECO:0000256" key="6">
    <source>
        <dbReference type="ARBA" id="ARBA00022839"/>
    </source>
</evidence>
<dbReference type="Gene3D" id="3.40.50.300">
    <property type="entry name" value="P-loop containing nucleotide triphosphate hydrolases"/>
    <property type="match status" value="4"/>
</dbReference>
<dbReference type="EC" id="3.1.-.-" evidence="13"/>
<dbReference type="GO" id="GO:0016887">
    <property type="term" value="F:ATP hydrolysis activity"/>
    <property type="evidence" value="ECO:0007669"/>
    <property type="project" value="RHEA"/>
</dbReference>
<comment type="caution">
    <text evidence="17">The sequence shown here is derived from an EMBL/GenBank/DDBJ whole genome shotgun (WGS) entry which is preliminary data.</text>
</comment>
<dbReference type="GO" id="GO:0000724">
    <property type="term" value="P:double-strand break repair via homologous recombination"/>
    <property type="evidence" value="ECO:0007669"/>
    <property type="project" value="UniProtKB-UniRule"/>
</dbReference>
<evidence type="ECO:0000256" key="11">
    <source>
        <dbReference type="ARBA" id="ARBA00034617"/>
    </source>
</evidence>
<evidence type="ECO:0000313" key="18">
    <source>
        <dbReference type="Proteomes" id="UP000276443"/>
    </source>
</evidence>
<evidence type="ECO:0000256" key="8">
    <source>
        <dbReference type="ARBA" id="ARBA00023125"/>
    </source>
</evidence>
<keyword evidence="1 13" id="KW-0540">Nuclease</keyword>
<comment type="subunit">
    <text evidence="13">Heterodimer of AddA and AddB/RexB.</text>
</comment>
<keyword evidence="4 13" id="KW-0378">Hydrolase</keyword>
<dbReference type="SUPFAM" id="SSF52540">
    <property type="entry name" value="P-loop containing nucleoside triphosphate hydrolases"/>
    <property type="match status" value="1"/>
</dbReference>
<keyword evidence="10 13" id="KW-0413">Isomerase</keyword>
<dbReference type="PROSITE" id="PS51217">
    <property type="entry name" value="UVRD_HELICASE_CTER"/>
    <property type="match status" value="1"/>
</dbReference>
<dbReference type="PANTHER" id="PTHR11070">
    <property type="entry name" value="UVRD / RECB / PCRA DNA HELICASE FAMILY MEMBER"/>
    <property type="match status" value="1"/>
</dbReference>
<dbReference type="RefSeq" id="WP_124222154.1">
    <property type="nucleotide sequence ID" value="NZ_RKRF01000010.1"/>
</dbReference>
<evidence type="ECO:0000256" key="12">
    <source>
        <dbReference type="ARBA" id="ARBA00048988"/>
    </source>
</evidence>
<evidence type="ECO:0000259" key="16">
    <source>
        <dbReference type="PROSITE" id="PS51217"/>
    </source>
</evidence>
<dbReference type="FunFam" id="3.40.50.300:FF:001236">
    <property type="entry name" value="ATP-dependent helicase/nuclease subunit A"/>
    <property type="match status" value="1"/>
</dbReference>
<evidence type="ECO:0000256" key="13">
    <source>
        <dbReference type="HAMAP-Rule" id="MF_01451"/>
    </source>
</evidence>
<dbReference type="GO" id="GO:0005829">
    <property type="term" value="C:cytosol"/>
    <property type="evidence" value="ECO:0007669"/>
    <property type="project" value="TreeGrafter"/>
</dbReference>
<keyword evidence="2 13" id="KW-0547">Nucleotide-binding</keyword>
<sequence length="1239" mass="145495">MKWTKEQELAIYEDGKDVLVAAAAGSGKTAVLVERIIQKMLRDEDHYNIDEMLVVTFTNAAAQEMRTRVGGAIEKALQSNPDSFHLKKQLSLLQRANISTLHSFCMEVVRKYSYQLDLDPSFRILDNIEAELLRNDVIGDIFEEWYGKEGEEQEQFFRFVDSFSNDRDDAKVETLVLKMYEFAMQNPWPYEWLKDIRQSYQLADDVTLDDLQWMPIVRDDIKENLEAMLFDVNQALDMAQDVSGPYHYVPTLEQDREQIKQLMDYVGAPWDELRQAFKENEKFGTLSRKKVECDEALKEAVKDVRDRYKDRMKKLIERWFNRQPESLMEDLHKLSPLIDQLVVLVKQFHEQFQTAKKEQALVDFSDLEHYCLEILLDESATPDHLIGSTVAEQFQRQFREVLIDEYQDTNLVQETILQLVTQGEHAGHLFMVGDVKQSIYRFRHAEPSLFMNKYKHFKLEDNPALRIDLARNFRSRKEVLDSTNYIFRQLLDNQVGEMPYEEDAELIYSNQVYDQLTMTDVDTEMHVITQDELEDESVSDEWKYIEKAQLEARAYAEKIQHCIGTHSGDPVKIIDKETEQPRELKYRDIVILMRSMTWASVIVEELKQLGIPVYADISSGYLEAMEVQIMLNVLKTIDNPQQDIPLASVLKSPIVGLNEDDLANIRLHGKRQPFYVAMKNYIRQGENEHVVRQLKTFLTMFENWREEARYGALSKLIWQIYRDTGYFEFVGGTPGGKQRQANLRALYDRARSYENTAYRGLYRFLRFIERMEEKGEDLAAARALGEQEDVVRIMTIHKSKGLEFPFVILGAADKNFNEMDFRAQYLLHKDQGFGAKYMDVDKRLLFTTFPFEAIKVALKREMLAEEMRILYVALTRAKEKLTIVGTVKDFDKRLAKWNEVTSHLEWVLPPHVRTDQATYLNWIGTALVRHEHAKDIQVNQVASNVPSAIQRDESKWKISVQHASELMDPKWITVERNDKLEDMIRNWDASQVGEKSDQYEEVDRRLTFVYLHHSSANRRAKQTVTELKRLRQTVDDYSSMDLMNKQPKMRFQRPRFMQKDAKKLTPTEIGSAMHTVMQHLYFNREWTKELLTEFVDGLVLKEVLREEETEVIDYDAILRLLDHPVGKKLSQATDIERELPFTMELPASEVYPDWQDPNEESVIIQGVIDCLFKTEDGWYLLDYKTDSIFGELTEDKVAELEDRYALQVELYKRAVENIWDVNLEHVYLYFFERDLLLEH</sequence>
<gene>
    <name evidence="13" type="primary">addA</name>
    <name evidence="17" type="ORF">EDC24_2041</name>
</gene>
<accession>A0A3N5C6L3</accession>
<evidence type="ECO:0000256" key="14">
    <source>
        <dbReference type="PROSITE-ProRule" id="PRU00560"/>
    </source>
</evidence>
<dbReference type="InterPro" id="IPR038726">
    <property type="entry name" value="PDDEXK_AddAB-type"/>
</dbReference>
<keyword evidence="6 13" id="KW-0269">Exonuclease</keyword>
<feature type="domain" description="UvrD-like helicase ATP-binding" evidence="15">
    <location>
        <begin position="1"/>
        <end position="476"/>
    </location>
</feature>
<dbReference type="InterPro" id="IPR014017">
    <property type="entry name" value="DNA_helicase_UvrD-like_C"/>
</dbReference>
<evidence type="ECO:0000256" key="2">
    <source>
        <dbReference type="ARBA" id="ARBA00022741"/>
    </source>
</evidence>
<dbReference type="InterPro" id="IPR011604">
    <property type="entry name" value="PDDEXK-like_dom_sf"/>
</dbReference>
<organism evidence="17 18">
    <name type="scientific">Aquisalibacillus elongatus</name>
    <dbReference type="NCBI Taxonomy" id="485577"/>
    <lineage>
        <taxon>Bacteria</taxon>
        <taxon>Bacillati</taxon>
        <taxon>Bacillota</taxon>
        <taxon>Bacilli</taxon>
        <taxon>Bacillales</taxon>
        <taxon>Bacillaceae</taxon>
        <taxon>Aquisalibacillus</taxon>
    </lineage>
</organism>
<protein>
    <recommendedName>
        <fullName evidence="13">ATP-dependent helicase/nuclease subunit A</fullName>
        <ecNumber evidence="13">3.1.-.-</ecNumber>
        <ecNumber evidence="13">5.6.2.4</ecNumber>
    </recommendedName>
    <alternativeName>
        <fullName evidence="13">ATP-dependent helicase/nuclease AddA</fullName>
    </alternativeName>
    <alternativeName>
        <fullName evidence="13">DNA 3'-5' helicase AddA</fullName>
    </alternativeName>
</protein>
<dbReference type="Pfam" id="PF13361">
    <property type="entry name" value="UvrD_C"/>
    <property type="match status" value="1"/>
</dbReference>
<dbReference type="Gene3D" id="1.10.274.50">
    <property type="match status" value="1"/>
</dbReference>
<dbReference type="InterPro" id="IPR011335">
    <property type="entry name" value="Restrct_endonuc-II-like"/>
</dbReference>
<evidence type="ECO:0000256" key="7">
    <source>
        <dbReference type="ARBA" id="ARBA00022840"/>
    </source>
</evidence>
<dbReference type="OrthoDB" id="9810135at2"/>
<keyword evidence="3 13" id="KW-0227">DNA damage</keyword>
<comment type="cofactor">
    <cofactor evidence="13">
        <name>Mg(2+)</name>
        <dbReference type="ChEBI" id="CHEBI:18420"/>
    </cofactor>
</comment>
<dbReference type="EMBL" id="RKRF01000010">
    <property type="protein sequence ID" value="RPF52051.1"/>
    <property type="molecule type" value="Genomic_DNA"/>
</dbReference>
<dbReference type="Pfam" id="PF00580">
    <property type="entry name" value="UvrD-helicase"/>
    <property type="match status" value="1"/>
</dbReference>
<dbReference type="GO" id="GO:0003690">
    <property type="term" value="F:double-stranded DNA binding"/>
    <property type="evidence" value="ECO:0007669"/>
    <property type="project" value="UniProtKB-UniRule"/>
</dbReference>
<dbReference type="InterPro" id="IPR014016">
    <property type="entry name" value="UvrD-like_ATP-bd"/>
</dbReference>
<comment type="catalytic activity">
    <reaction evidence="11 13">
        <text>Couples ATP hydrolysis with the unwinding of duplex DNA by translocating in the 3'-5' direction.</text>
        <dbReference type="EC" id="5.6.2.4"/>
    </reaction>
</comment>
<comment type="similarity">
    <text evidence="13">Belongs to the helicase family. AddA subfamily.</text>
</comment>
<dbReference type="CDD" id="cd17932">
    <property type="entry name" value="DEXQc_UvrD"/>
    <property type="match status" value="1"/>
</dbReference>
<evidence type="ECO:0000259" key="15">
    <source>
        <dbReference type="PROSITE" id="PS51198"/>
    </source>
</evidence>
<keyword evidence="9 13" id="KW-0234">DNA repair</keyword>
<keyword evidence="18" id="KW-1185">Reference proteome</keyword>
<comment type="function">
    <text evidence="13">The heterodimer acts as both an ATP-dependent DNA helicase and an ATP-dependent, dual-direction single-stranded exonuclease. Recognizes the chi site generating a DNA molecule suitable for the initiation of homologous recombination. The AddA nuclease domain is required for chi fragment generation; this subunit has the helicase and 3' -&gt; 5' nuclease activities.</text>
</comment>
<feature type="binding site" evidence="14">
    <location>
        <begin position="22"/>
        <end position="29"/>
    </location>
    <ligand>
        <name>ATP</name>
        <dbReference type="ChEBI" id="CHEBI:30616"/>
    </ligand>
</feature>
<comment type="catalytic activity">
    <reaction evidence="12 13">
        <text>ATP + H2O = ADP + phosphate + H(+)</text>
        <dbReference type="Rhea" id="RHEA:13065"/>
        <dbReference type="ChEBI" id="CHEBI:15377"/>
        <dbReference type="ChEBI" id="CHEBI:15378"/>
        <dbReference type="ChEBI" id="CHEBI:30616"/>
        <dbReference type="ChEBI" id="CHEBI:43474"/>
        <dbReference type="ChEBI" id="CHEBI:456216"/>
        <dbReference type="EC" id="5.6.2.4"/>
    </reaction>
</comment>
<dbReference type="EC" id="5.6.2.4" evidence="13"/>
<dbReference type="Gene3D" id="3.90.320.10">
    <property type="match status" value="1"/>
</dbReference>
<evidence type="ECO:0000256" key="10">
    <source>
        <dbReference type="ARBA" id="ARBA00023235"/>
    </source>
</evidence>
<dbReference type="HAMAP" id="MF_01451">
    <property type="entry name" value="AddA"/>
    <property type="match status" value="1"/>
</dbReference>
<dbReference type="PANTHER" id="PTHR11070:SF48">
    <property type="entry name" value="ATP-DEPENDENT HELICASE_NUCLEASE SUBUNIT A"/>
    <property type="match status" value="1"/>
</dbReference>
<dbReference type="GO" id="GO:0005524">
    <property type="term" value="F:ATP binding"/>
    <property type="evidence" value="ECO:0007669"/>
    <property type="project" value="UniProtKB-UniRule"/>
</dbReference>
<dbReference type="PROSITE" id="PS51198">
    <property type="entry name" value="UVRD_HELICASE_ATP_BIND"/>
    <property type="match status" value="1"/>
</dbReference>
<evidence type="ECO:0000256" key="5">
    <source>
        <dbReference type="ARBA" id="ARBA00022806"/>
    </source>
</evidence>
<proteinExistence type="inferred from homology"/>
<dbReference type="Proteomes" id="UP000276443">
    <property type="component" value="Unassembled WGS sequence"/>
</dbReference>
<evidence type="ECO:0000256" key="1">
    <source>
        <dbReference type="ARBA" id="ARBA00022722"/>
    </source>
</evidence>
<name>A0A3N5C6L3_9BACI</name>